<dbReference type="Gene3D" id="3.30.70.20">
    <property type="match status" value="1"/>
</dbReference>
<evidence type="ECO:0000259" key="1">
    <source>
        <dbReference type="PROSITE" id="PS50076"/>
    </source>
</evidence>
<dbReference type="GO" id="GO:0005783">
    <property type="term" value="C:endoplasmic reticulum"/>
    <property type="evidence" value="ECO:0007669"/>
    <property type="project" value="UniProtKB-ARBA"/>
</dbReference>
<name>A0A9D5CLW6_9LILI</name>
<feature type="domain" description="J" evidence="1">
    <location>
        <begin position="77"/>
        <end position="151"/>
    </location>
</feature>
<organism evidence="2 3">
    <name type="scientific">Dioscorea zingiberensis</name>
    <dbReference type="NCBI Taxonomy" id="325984"/>
    <lineage>
        <taxon>Eukaryota</taxon>
        <taxon>Viridiplantae</taxon>
        <taxon>Streptophyta</taxon>
        <taxon>Embryophyta</taxon>
        <taxon>Tracheophyta</taxon>
        <taxon>Spermatophyta</taxon>
        <taxon>Magnoliopsida</taxon>
        <taxon>Liliopsida</taxon>
        <taxon>Dioscoreales</taxon>
        <taxon>Dioscoreaceae</taxon>
        <taxon>Dioscorea</taxon>
    </lineage>
</organism>
<dbReference type="AlphaFoldDB" id="A0A9D5CLW6"/>
<keyword evidence="3" id="KW-1185">Reference proteome</keyword>
<dbReference type="Proteomes" id="UP001085076">
    <property type="component" value="Miscellaneous, Linkage group lg04"/>
</dbReference>
<dbReference type="CDD" id="cd06257">
    <property type="entry name" value="DnaJ"/>
    <property type="match status" value="1"/>
</dbReference>
<sequence>MDKTLTVKSLTFFELLSRTTAPTAMPTLLLGEVTIPRNFAPPRSQRRGGLSSRRLRLNCGAAGSKMEEDWVSSPTASPYQILGIDPMSCSSAQLKAAFRARVKEYHPDVCKDMKDSDLIIKRVIRAYEVLLKHYQHESPESIERTCLDPFEDPECEAYDLFVNEVLCMGKGCSYSCVERAPHAFSFIPENGTARAISQGHNEDYLVQLAVGQCPRRCIHYVTPSQRAVLEELLYSIINCPYDPAEVALLESLISKANFENNRYQKPKRRPKVSTEIVDWF</sequence>
<dbReference type="PANTHER" id="PTHR44579">
    <property type="entry name" value="OS01G0730500 PROTEIN"/>
    <property type="match status" value="1"/>
</dbReference>
<reference evidence="2" key="1">
    <citation type="submission" date="2021-03" db="EMBL/GenBank/DDBJ databases">
        <authorList>
            <person name="Li Z."/>
            <person name="Yang C."/>
        </authorList>
    </citation>
    <scope>NUCLEOTIDE SEQUENCE</scope>
    <source>
        <strain evidence="2">Dzin_1.0</strain>
        <tissue evidence="2">Leaf</tissue>
    </source>
</reference>
<proteinExistence type="predicted"/>
<comment type="caution">
    <text evidence="2">The sequence shown here is derived from an EMBL/GenBank/DDBJ whole genome shotgun (WGS) entry which is preliminary data.</text>
</comment>
<gene>
    <name evidence="2" type="ORF">J5N97_017354</name>
</gene>
<reference evidence="2" key="2">
    <citation type="journal article" date="2022" name="Hortic Res">
        <title>The genome of Dioscorea zingiberensis sheds light on the biosynthesis, origin and evolution of the medicinally important diosgenin saponins.</title>
        <authorList>
            <person name="Li Y."/>
            <person name="Tan C."/>
            <person name="Li Z."/>
            <person name="Guo J."/>
            <person name="Li S."/>
            <person name="Chen X."/>
            <person name="Wang C."/>
            <person name="Dai X."/>
            <person name="Yang H."/>
            <person name="Song W."/>
            <person name="Hou L."/>
            <person name="Xu J."/>
            <person name="Tong Z."/>
            <person name="Xu A."/>
            <person name="Yuan X."/>
            <person name="Wang W."/>
            <person name="Yang Q."/>
            <person name="Chen L."/>
            <person name="Sun Z."/>
            <person name="Wang K."/>
            <person name="Pan B."/>
            <person name="Chen J."/>
            <person name="Bao Y."/>
            <person name="Liu F."/>
            <person name="Qi X."/>
            <person name="Gang D.R."/>
            <person name="Wen J."/>
            <person name="Li J."/>
        </authorList>
    </citation>
    <scope>NUCLEOTIDE SEQUENCE</scope>
    <source>
        <strain evidence="2">Dzin_1.0</strain>
    </source>
</reference>
<dbReference type="InterPro" id="IPR036869">
    <property type="entry name" value="J_dom_sf"/>
</dbReference>
<dbReference type="Pfam" id="PF00226">
    <property type="entry name" value="DnaJ"/>
    <property type="match status" value="1"/>
</dbReference>
<accession>A0A9D5CLW6</accession>
<protein>
    <recommendedName>
        <fullName evidence="1">J domain-containing protein</fullName>
    </recommendedName>
</protein>
<dbReference type="PANTHER" id="PTHR44579:SF4">
    <property type="entry name" value="J DOMAIN-CONTAINING PROTEIN"/>
    <property type="match status" value="1"/>
</dbReference>
<evidence type="ECO:0000313" key="3">
    <source>
        <dbReference type="Proteomes" id="UP001085076"/>
    </source>
</evidence>
<dbReference type="PROSITE" id="PS50076">
    <property type="entry name" value="DNAJ_2"/>
    <property type="match status" value="1"/>
</dbReference>
<dbReference type="SUPFAM" id="SSF46565">
    <property type="entry name" value="Chaperone J-domain"/>
    <property type="match status" value="1"/>
</dbReference>
<dbReference type="OrthoDB" id="10250354at2759"/>
<dbReference type="InterPro" id="IPR001623">
    <property type="entry name" value="DnaJ_domain"/>
</dbReference>
<dbReference type="SMART" id="SM00271">
    <property type="entry name" value="DnaJ"/>
    <property type="match status" value="1"/>
</dbReference>
<evidence type="ECO:0000313" key="2">
    <source>
        <dbReference type="EMBL" id="KAJ0975389.1"/>
    </source>
</evidence>
<dbReference type="EMBL" id="JAGGNH010000004">
    <property type="protein sequence ID" value="KAJ0975389.1"/>
    <property type="molecule type" value="Genomic_DNA"/>
</dbReference>
<dbReference type="Gene3D" id="1.10.287.110">
    <property type="entry name" value="DnaJ domain"/>
    <property type="match status" value="1"/>
</dbReference>